<comment type="caution">
    <text evidence="5">The sequence shown here is derived from an EMBL/GenBank/DDBJ whole genome shotgun (WGS) entry which is preliminary data.</text>
</comment>
<dbReference type="SUPFAM" id="SSF53822">
    <property type="entry name" value="Periplasmic binding protein-like I"/>
    <property type="match status" value="1"/>
</dbReference>
<feature type="domain" description="HTH araC/xylS-type" evidence="4">
    <location>
        <begin position="290"/>
        <end position="389"/>
    </location>
</feature>
<reference evidence="6" key="1">
    <citation type="journal article" date="2019" name="Int. J. Syst. Evol. Microbiol.">
        <title>The Global Catalogue of Microorganisms (GCM) 10K type strain sequencing project: providing services to taxonomists for standard genome sequencing and annotation.</title>
        <authorList>
            <consortium name="The Broad Institute Genomics Platform"/>
            <consortium name="The Broad Institute Genome Sequencing Center for Infectious Disease"/>
            <person name="Wu L."/>
            <person name="Ma J."/>
        </authorList>
    </citation>
    <scope>NUCLEOTIDE SEQUENCE [LARGE SCALE GENOMIC DNA]</scope>
    <source>
        <strain evidence="6">CCUG 57942</strain>
    </source>
</reference>
<organism evidence="5 6">
    <name type="scientific">Rubritalea tangerina</name>
    <dbReference type="NCBI Taxonomy" id="430798"/>
    <lineage>
        <taxon>Bacteria</taxon>
        <taxon>Pseudomonadati</taxon>
        <taxon>Verrucomicrobiota</taxon>
        <taxon>Verrucomicrobiia</taxon>
        <taxon>Verrucomicrobiales</taxon>
        <taxon>Rubritaleaceae</taxon>
        <taxon>Rubritalea</taxon>
    </lineage>
</organism>
<gene>
    <name evidence="5" type="ORF">ACFSW8_04075</name>
</gene>
<sequence>MTPKLKKVGVRLPDWTSGYASRLFEGFLDYCRTQSPFEFHFDHPSGGDIEPSPIDAQWRGDGLLVYRHTKEEAQAWKKAGIPVVNLSAEIPTPTPDFPRVTIDNHALAILAHEHLAALGLRHFAYVHESTRLYSSIRLASFKEQVLKHHGHFHQIDIPASAFPHATRPQQIEKLLRPAIEDLPRPCGILVKDDIAGVWTARLLKSLGIACPQEMPLLGISDDILFCHTTQPPLSSIPYPGRLIGHAAAKLLDSLMQRETIPPETWLTLPPAPIIPRESTHHVTLPDQLVSDALAYIRKASHSRPVHVSELAKHLGVSRESLRQRFITALGHSPKKEIESIRCRLVTEKLRTTDATLDALASEFGFTAADEVCRFVKRLTGQTTSQIRKLAAQSD</sequence>
<dbReference type="PANTHER" id="PTHR30146:SF24">
    <property type="entry name" value="XYLOSE OPERON REGULATORY PROTEIN"/>
    <property type="match status" value="1"/>
</dbReference>
<evidence type="ECO:0000259" key="4">
    <source>
        <dbReference type="PROSITE" id="PS01124"/>
    </source>
</evidence>
<dbReference type="EMBL" id="JBHUJB010000020">
    <property type="protein sequence ID" value="MFD2158071.1"/>
    <property type="molecule type" value="Genomic_DNA"/>
</dbReference>
<dbReference type="InterPro" id="IPR018060">
    <property type="entry name" value="HTH_AraC"/>
</dbReference>
<keyword evidence="6" id="KW-1185">Reference proteome</keyword>
<keyword evidence="2" id="KW-0238">DNA-binding</keyword>
<evidence type="ECO:0000313" key="5">
    <source>
        <dbReference type="EMBL" id="MFD2158071.1"/>
    </source>
</evidence>
<dbReference type="PANTHER" id="PTHR30146">
    <property type="entry name" value="LACI-RELATED TRANSCRIPTIONAL REPRESSOR"/>
    <property type="match status" value="1"/>
</dbReference>
<name>A0ABW4Z946_9BACT</name>
<dbReference type="RefSeq" id="WP_377177521.1">
    <property type="nucleotide sequence ID" value="NZ_JBHUJB010000020.1"/>
</dbReference>
<dbReference type="Proteomes" id="UP001597389">
    <property type="component" value="Unassembled WGS sequence"/>
</dbReference>
<dbReference type="SMART" id="SM00342">
    <property type="entry name" value="HTH_ARAC"/>
    <property type="match status" value="1"/>
</dbReference>
<protein>
    <submittedName>
        <fullName evidence="5">Substrate-binding domain-containing protein</fullName>
    </submittedName>
</protein>
<keyword evidence="1" id="KW-0805">Transcription regulation</keyword>
<dbReference type="Pfam" id="PF13377">
    <property type="entry name" value="Peripla_BP_3"/>
    <property type="match status" value="1"/>
</dbReference>
<accession>A0ABW4Z946</accession>
<dbReference type="InterPro" id="IPR028082">
    <property type="entry name" value="Peripla_BP_I"/>
</dbReference>
<dbReference type="Gene3D" id="1.10.10.60">
    <property type="entry name" value="Homeodomain-like"/>
    <property type="match status" value="1"/>
</dbReference>
<dbReference type="Pfam" id="PF12833">
    <property type="entry name" value="HTH_18"/>
    <property type="match status" value="1"/>
</dbReference>
<proteinExistence type="predicted"/>
<evidence type="ECO:0000313" key="6">
    <source>
        <dbReference type="Proteomes" id="UP001597389"/>
    </source>
</evidence>
<dbReference type="PROSITE" id="PS01124">
    <property type="entry name" value="HTH_ARAC_FAMILY_2"/>
    <property type="match status" value="1"/>
</dbReference>
<evidence type="ECO:0000256" key="2">
    <source>
        <dbReference type="ARBA" id="ARBA00023125"/>
    </source>
</evidence>
<evidence type="ECO:0000256" key="1">
    <source>
        <dbReference type="ARBA" id="ARBA00023015"/>
    </source>
</evidence>
<dbReference type="Gene3D" id="3.40.50.2300">
    <property type="match status" value="2"/>
</dbReference>
<keyword evidence="3" id="KW-0804">Transcription</keyword>
<evidence type="ECO:0000256" key="3">
    <source>
        <dbReference type="ARBA" id="ARBA00023163"/>
    </source>
</evidence>
<dbReference type="InterPro" id="IPR046335">
    <property type="entry name" value="LacI/GalR-like_sensor"/>
</dbReference>